<accession>A0A1B6G8I3</accession>
<reference evidence="2" key="1">
    <citation type="submission" date="2015-11" db="EMBL/GenBank/DDBJ databases">
        <title>De novo transcriptome assembly of four potential Pierce s Disease insect vectors from Arizona vineyards.</title>
        <authorList>
            <person name="Tassone E.E."/>
        </authorList>
    </citation>
    <scope>NUCLEOTIDE SEQUENCE</scope>
</reference>
<sequence>TAQLAELNFPRHILKKTKEIKRNFSQKSINYFKTNLENQNWESILLTGDVNRTYNTFYSIIQTNLNIACPYSKTYRKPKAIKKCWDNECTNLKSAYIKALERELCSGLTEDKRITAKKKKEYDLKLKTLRKQQNTNHIKQADNKTKAVWQVVNSEKKATTNPKNPFQLQANGTIIKDPIEIADYFNSFFTSIAEKTLQDNNINPNIINQHTTPIPVNRFQFRSITEKDVLKAIDTLKPKSSTGIDDISAKLTKTCKKELTAPLTNIINKSLQQGVFPAKLKIAKVYPKYKKGPAVEANSYRPISLIPTFSKVIEKIVLEQFLHYLEQNNLLTHQQHGFLKGRSTATALVQLVEHIIDKLEEGCIVTSLFLDFSKAFDCLNHSCLIEKLKALGIVGKSAKWFHSYLSDREQLVELQHTTNNITQKVL</sequence>
<name>A0A1B6G8I3_9HEMI</name>
<dbReference type="GO" id="GO:0071897">
    <property type="term" value="P:DNA biosynthetic process"/>
    <property type="evidence" value="ECO:0007669"/>
    <property type="project" value="UniProtKB-ARBA"/>
</dbReference>
<feature type="domain" description="Reverse transcriptase" evidence="1">
    <location>
        <begin position="290"/>
        <end position="414"/>
    </location>
</feature>
<dbReference type="PANTHER" id="PTHR47510:SF3">
    <property type="entry name" value="ENDO_EXONUCLEASE_PHOSPHATASE DOMAIN-CONTAINING PROTEIN"/>
    <property type="match status" value="1"/>
</dbReference>
<dbReference type="InterPro" id="IPR000477">
    <property type="entry name" value="RT_dom"/>
</dbReference>
<feature type="non-terminal residue" evidence="2">
    <location>
        <position position="1"/>
    </location>
</feature>
<dbReference type="EMBL" id="GECZ01011050">
    <property type="protein sequence ID" value="JAS58719.1"/>
    <property type="molecule type" value="Transcribed_RNA"/>
</dbReference>
<dbReference type="InterPro" id="IPR043502">
    <property type="entry name" value="DNA/RNA_pol_sf"/>
</dbReference>
<proteinExistence type="predicted"/>
<dbReference type="SUPFAM" id="SSF56672">
    <property type="entry name" value="DNA/RNA polymerases"/>
    <property type="match status" value="1"/>
</dbReference>
<dbReference type="AlphaFoldDB" id="A0A1B6G8I3"/>
<organism evidence="2">
    <name type="scientific">Cuerna arida</name>
    <dbReference type="NCBI Taxonomy" id="1464854"/>
    <lineage>
        <taxon>Eukaryota</taxon>
        <taxon>Metazoa</taxon>
        <taxon>Ecdysozoa</taxon>
        <taxon>Arthropoda</taxon>
        <taxon>Hexapoda</taxon>
        <taxon>Insecta</taxon>
        <taxon>Pterygota</taxon>
        <taxon>Neoptera</taxon>
        <taxon>Paraneoptera</taxon>
        <taxon>Hemiptera</taxon>
        <taxon>Auchenorrhyncha</taxon>
        <taxon>Membracoidea</taxon>
        <taxon>Cicadellidae</taxon>
        <taxon>Cicadellinae</taxon>
        <taxon>Proconiini</taxon>
        <taxon>Cuerna</taxon>
    </lineage>
</organism>
<dbReference type="Pfam" id="PF00078">
    <property type="entry name" value="RVT_1"/>
    <property type="match status" value="1"/>
</dbReference>
<evidence type="ECO:0000313" key="2">
    <source>
        <dbReference type="EMBL" id="JAS58719.1"/>
    </source>
</evidence>
<dbReference type="PANTHER" id="PTHR47510">
    <property type="entry name" value="REVERSE TRANSCRIPTASE DOMAIN-CONTAINING PROTEIN"/>
    <property type="match status" value="1"/>
</dbReference>
<protein>
    <recommendedName>
        <fullName evidence="1">Reverse transcriptase domain-containing protein</fullName>
    </recommendedName>
</protein>
<evidence type="ECO:0000259" key="1">
    <source>
        <dbReference type="Pfam" id="PF00078"/>
    </source>
</evidence>
<gene>
    <name evidence="2" type="ORF">g.18123</name>
</gene>